<dbReference type="InterPro" id="IPR000994">
    <property type="entry name" value="Pept_M24"/>
</dbReference>
<dbReference type="InterPro" id="IPR001131">
    <property type="entry name" value="Peptidase_M24B_aminopep-P_CS"/>
</dbReference>
<dbReference type="AlphaFoldDB" id="A0A163K8Q2"/>
<dbReference type="Gene3D" id="3.40.350.10">
    <property type="entry name" value="Creatinase/prolidase N-terminal domain"/>
    <property type="match status" value="1"/>
</dbReference>
<dbReference type="PANTHER" id="PTHR43226:SF1">
    <property type="entry name" value="XAA-PRO DIPEPTIDASE"/>
    <property type="match status" value="1"/>
</dbReference>
<dbReference type="InterPro" id="IPR052433">
    <property type="entry name" value="X-Pro_dipept-like"/>
</dbReference>
<evidence type="ECO:0000259" key="8">
    <source>
        <dbReference type="Pfam" id="PF05195"/>
    </source>
</evidence>
<evidence type="ECO:0000256" key="4">
    <source>
        <dbReference type="ARBA" id="ARBA00022801"/>
    </source>
</evidence>
<dbReference type="Gene3D" id="3.90.230.10">
    <property type="entry name" value="Creatinase/methionine aminopeptidase superfamily"/>
    <property type="match status" value="1"/>
</dbReference>
<evidence type="ECO:0000313" key="9">
    <source>
        <dbReference type="EMBL" id="SAM09337.1"/>
    </source>
</evidence>
<evidence type="ECO:0008006" key="11">
    <source>
        <dbReference type="Google" id="ProtNLM"/>
    </source>
</evidence>
<dbReference type="Pfam" id="PF00557">
    <property type="entry name" value="Peptidase_M24"/>
    <property type="match status" value="1"/>
</dbReference>
<dbReference type="InterPro" id="IPR007865">
    <property type="entry name" value="Aminopep_P_N"/>
</dbReference>
<evidence type="ECO:0000259" key="7">
    <source>
        <dbReference type="Pfam" id="PF00557"/>
    </source>
</evidence>
<comment type="similarity">
    <text evidence="2 6">Belongs to the peptidase M24B family.</text>
</comment>
<dbReference type="PANTHER" id="PTHR43226">
    <property type="entry name" value="XAA-PRO AMINOPEPTIDASE 3"/>
    <property type="match status" value="1"/>
</dbReference>
<feature type="domain" description="Aminopeptidase P N-terminal" evidence="8">
    <location>
        <begin position="10"/>
        <end position="55"/>
    </location>
</feature>
<dbReference type="InterPro" id="IPR036005">
    <property type="entry name" value="Creatinase/aminopeptidase-like"/>
</dbReference>
<sequence>MAYTKLPTRENVQKILGHLKLNEGVIYLNGQVMQERDDTDVELPFRQESNFYYVTVLQAKYDVDQVIYADKLSSLIDSASKVYTLPTTKADAIAADKVANAAEQKKLQNAFIDARLIKADWEVEIMRKANKISSDAHVKNNAVMNSPTDVVLVDAGAEYELYASDITRVFPVNGKFSPEARVIYSIVLDMQKACIDLCKAGVAWEDIHQCATEIGCDGLLKAGILVGDKAEILEKSVMAAFFPHGIGHSIGMDVHDVGGYPDGVDRINKPGICNLRMRRTLAAGYAVTVEPGIYFCDFLIDPVLNHPDTGKYINVDALNKYKSVGGVRIEDNLVITEGAPINLTTVPKEIDDIEALMAAAK</sequence>
<dbReference type="GO" id="GO:0070006">
    <property type="term" value="F:metalloaminopeptidase activity"/>
    <property type="evidence" value="ECO:0007669"/>
    <property type="project" value="InterPro"/>
</dbReference>
<keyword evidence="4" id="KW-0378">Hydrolase</keyword>
<keyword evidence="3 6" id="KW-0479">Metal-binding</keyword>
<evidence type="ECO:0000313" key="10">
    <source>
        <dbReference type="Proteomes" id="UP000078561"/>
    </source>
</evidence>
<gene>
    <name evidence="9" type="primary">ABSGL_15013.1 scaffold 15162</name>
</gene>
<evidence type="ECO:0000256" key="6">
    <source>
        <dbReference type="RuleBase" id="RU000590"/>
    </source>
</evidence>
<evidence type="ECO:0000256" key="1">
    <source>
        <dbReference type="ARBA" id="ARBA00001936"/>
    </source>
</evidence>
<dbReference type="SUPFAM" id="SSF53092">
    <property type="entry name" value="Creatinase/prolidase N-terminal domain"/>
    <property type="match status" value="1"/>
</dbReference>
<dbReference type="OMA" id="ESKHINH"/>
<dbReference type="STRING" id="4829.A0A163K8Q2"/>
<organism evidence="9">
    <name type="scientific">Absidia glauca</name>
    <name type="common">Pin mould</name>
    <dbReference type="NCBI Taxonomy" id="4829"/>
    <lineage>
        <taxon>Eukaryota</taxon>
        <taxon>Fungi</taxon>
        <taxon>Fungi incertae sedis</taxon>
        <taxon>Mucoromycota</taxon>
        <taxon>Mucoromycotina</taxon>
        <taxon>Mucoromycetes</taxon>
        <taxon>Mucorales</taxon>
        <taxon>Cunninghamellaceae</taxon>
        <taxon>Absidia</taxon>
    </lineage>
</organism>
<dbReference type="InterPro" id="IPR029149">
    <property type="entry name" value="Creatin/AminoP/Spt16_N"/>
</dbReference>
<dbReference type="GO" id="GO:0030145">
    <property type="term" value="F:manganese ion binding"/>
    <property type="evidence" value="ECO:0007669"/>
    <property type="project" value="InterPro"/>
</dbReference>
<proteinExistence type="inferred from homology"/>
<dbReference type="GO" id="GO:0006508">
    <property type="term" value="P:proteolysis"/>
    <property type="evidence" value="ECO:0007669"/>
    <property type="project" value="TreeGrafter"/>
</dbReference>
<dbReference type="OrthoDB" id="10261878at2759"/>
<dbReference type="SUPFAM" id="SSF55920">
    <property type="entry name" value="Creatinase/aminopeptidase"/>
    <property type="match status" value="1"/>
</dbReference>
<dbReference type="InParanoid" id="A0A163K8Q2"/>
<keyword evidence="10" id="KW-1185">Reference proteome</keyword>
<evidence type="ECO:0000256" key="2">
    <source>
        <dbReference type="ARBA" id="ARBA00008766"/>
    </source>
</evidence>
<reference evidence="9" key="1">
    <citation type="submission" date="2016-04" db="EMBL/GenBank/DDBJ databases">
        <authorList>
            <person name="Evans L.H."/>
            <person name="Alamgir A."/>
            <person name="Owens N."/>
            <person name="Weber N.D."/>
            <person name="Virtaneva K."/>
            <person name="Barbian K."/>
            <person name="Babar A."/>
            <person name="Rosenke K."/>
        </authorList>
    </citation>
    <scope>NUCLEOTIDE SEQUENCE [LARGE SCALE GENOMIC DNA]</scope>
    <source>
        <strain evidence="9">CBS 101.48</strain>
    </source>
</reference>
<comment type="cofactor">
    <cofactor evidence="1">
        <name>Mn(2+)</name>
        <dbReference type="ChEBI" id="CHEBI:29035"/>
    </cofactor>
</comment>
<protein>
    <recommendedName>
        <fullName evidence="11">Peptidase M24 domain-containing protein</fullName>
    </recommendedName>
</protein>
<feature type="domain" description="Peptidase M24" evidence="7">
    <location>
        <begin position="136"/>
        <end position="337"/>
    </location>
</feature>
<evidence type="ECO:0000256" key="3">
    <source>
        <dbReference type="ARBA" id="ARBA00022723"/>
    </source>
</evidence>
<dbReference type="PROSITE" id="PS00491">
    <property type="entry name" value="PROLINE_PEPTIDASE"/>
    <property type="match status" value="1"/>
</dbReference>
<accession>A0A163K8Q2</accession>
<dbReference type="Pfam" id="PF05195">
    <property type="entry name" value="AMP_N"/>
    <property type="match status" value="1"/>
</dbReference>
<dbReference type="Proteomes" id="UP000078561">
    <property type="component" value="Unassembled WGS sequence"/>
</dbReference>
<dbReference type="EMBL" id="LT555008">
    <property type="protein sequence ID" value="SAM09337.1"/>
    <property type="molecule type" value="Genomic_DNA"/>
</dbReference>
<keyword evidence="5" id="KW-0464">Manganese</keyword>
<name>A0A163K8Q2_ABSGL</name>
<evidence type="ECO:0000256" key="5">
    <source>
        <dbReference type="ARBA" id="ARBA00023211"/>
    </source>
</evidence>